<accession>A0A0F9LWC4</accession>
<dbReference type="AlphaFoldDB" id="A0A0F9LWC4"/>
<name>A0A0F9LWC4_9ZZZZ</name>
<gene>
    <name evidence="1" type="ORF">LCGC14_1458810</name>
</gene>
<organism evidence="1">
    <name type="scientific">marine sediment metagenome</name>
    <dbReference type="NCBI Taxonomy" id="412755"/>
    <lineage>
        <taxon>unclassified sequences</taxon>
        <taxon>metagenomes</taxon>
        <taxon>ecological metagenomes</taxon>
    </lineage>
</organism>
<dbReference type="EMBL" id="LAZR01010132">
    <property type="protein sequence ID" value="KKM68645.1"/>
    <property type="molecule type" value="Genomic_DNA"/>
</dbReference>
<evidence type="ECO:0000313" key="1">
    <source>
        <dbReference type="EMBL" id="KKM68645.1"/>
    </source>
</evidence>
<reference evidence="1" key="1">
    <citation type="journal article" date="2015" name="Nature">
        <title>Complex archaea that bridge the gap between prokaryotes and eukaryotes.</title>
        <authorList>
            <person name="Spang A."/>
            <person name="Saw J.H."/>
            <person name="Jorgensen S.L."/>
            <person name="Zaremba-Niedzwiedzka K."/>
            <person name="Martijn J."/>
            <person name="Lind A.E."/>
            <person name="van Eijk R."/>
            <person name="Schleper C."/>
            <person name="Guy L."/>
            <person name="Ettema T.J."/>
        </authorList>
    </citation>
    <scope>NUCLEOTIDE SEQUENCE</scope>
</reference>
<protein>
    <submittedName>
        <fullName evidence="1">Uncharacterized protein</fullName>
    </submittedName>
</protein>
<proteinExistence type="predicted"/>
<sequence>MKQLLELLQLKDLVRKEIAYNEEGPHSDWKDVLWNIEAEIYKCRNKLLNEDH</sequence>
<comment type="caution">
    <text evidence="1">The sequence shown here is derived from an EMBL/GenBank/DDBJ whole genome shotgun (WGS) entry which is preliminary data.</text>
</comment>